<dbReference type="InterPro" id="IPR036388">
    <property type="entry name" value="WH-like_DNA-bd_sf"/>
</dbReference>
<evidence type="ECO:0000256" key="3">
    <source>
        <dbReference type="ARBA" id="ARBA00023163"/>
    </source>
</evidence>
<dbReference type="InterPro" id="IPR009057">
    <property type="entry name" value="Homeodomain-like_sf"/>
</dbReference>
<keyword evidence="3" id="KW-0804">Transcription</keyword>
<sequence length="297" mass="31483">MQGPQTEITRRINALRGGLNPTLRRIADFVLDKTADAKAMSIKELAEEAGVSQSSVSRFVRLVGADSYQEFRIMLAEGLTRKAARGRAAEHEVYEGIAPGDDAAAIIAKVSRRQAEIITGATMTLDPAELRKAALLVSAHHTIVFFAVGSSLLAAENGVMRFLRIGKACIFNRDANIQMFSVAGLAGRAVAIGISDSGRTKSTVEALREAKALGMPTIAITSAGASPLAKQADAVLTLPGAAPEPTGGEGMYESMVSKMAQLTAMDALYALVALQDHENALERLDYTDGVIARSRLK</sequence>
<dbReference type="InterPro" id="IPR046348">
    <property type="entry name" value="SIS_dom_sf"/>
</dbReference>
<accession>A0A2S9QIJ3</accession>
<evidence type="ECO:0000313" key="6">
    <source>
        <dbReference type="EMBL" id="PRH89110.1"/>
    </source>
</evidence>
<proteinExistence type="predicted"/>
<dbReference type="PROSITE" id="PS00356">
    <property type="entry name" value="HTH_LACI_1"/>
    <property type="match status" value="1"/>
</dbReference>
<keyword evidence="7" id="KW-1185">Reference proteome</keyword>
<dbReference type="Proteomes" id="UP000237682">
    <property type="component" value="Unassembled WGS sequence"/>
</dbReference>
<feature type="domain" description="HTH rpiR-type" evidence="4">
    <location>
        <begin position="6"/>
        <end position="82"/>
    </location>
</feature>
<dbReference type="InterPro" id="IPR047640">
    <property type="entry name" value="RpiR-like"/>
</dbReference>
<dbReference type="OrthoDB" id="8582409at2"/>
<dbReference type="SUPFAM" id="SSF53697">
    <property type="entry name" value="SIS domain"/>
    <property type="match status" value="1"/>
</dbReference>
<evidence type="ECO:0000259" key="4">
    <source>
        <dbReference type="PROSITE" id="PS51071"/>
    </source>
</evidence>
<dbReference type="RefSeq" id="WP_105860076.1">
    <property type="nucleotide sequence ID" value="NZ_PUEJ01000001.1"/>
</dbReference>
<dbReference type="InterPro" id="IPR035472">
    <property type="entry name" value="RpiR-like_SIS"/>
</dbReference>
<organism evidence="6 7">
    <name type="scientific">Labrys okinawensis</name>
    <dbReference type="NCBI Taxonomy" id="346911"/>
    <lineage>
        <taxon>Bacteria</taxon>
        <taxon>Pseudomonadati</taxon>
        <taxon>Pseudomonadota</taxon>
        <taxon>Alphaproteobacteria</taxon>
        <taxon>Hyphomicrobiales</taxon>
        <taxon>Xanthobacteraceae</taxon>
        <taxon>Labrys</taxon>
    </lineage>
</organism>
<dbReference type="GO" id="GO:0003677">
    <property type="term" value="F:DNA binding"/>
    <property type="evidence" value="ECO:0007669"/>
    <property type="project" value="UniProtKB-KW"/>
</dbReference>
<comment type="caution">
    <text evidence="6">The sequence shown here is derived from an EMBL/GenBank/DDBJ whole genome shotgun (WGS) entry which is preliminary data.</text>
</comment>
<protein>
    <submittedName>
        <fullName evidence="6">MurR/RpiR family transcriptional regulator</fullName>
    </submittedName>
</protein>
<dbReference type="SUPFAM" id="SSF46689">
    <property type="entry name" value="Homeodomain-like"/>
    <property type="match status" value="1"/>
</dbReference>
<evidence type="ECO:0000256" key="2">
    <source>
        <dbReference type="ARBA" id="ARBA00023125"/>
    </source>
</evidence>
<keyword evidence="2" id="KW-0238">DNA-binding</keyword>
<dbReference type="InterPro" id="IPR000281">
    <property type="entry name" value="HTH_RpiR"/>
</dbReference>
<dbReference type="GO" id="GO:1901135">
    <property type="term" value="P:carbohydrate derivative metabolic process"/>
    <property type="evidence" value="ECO:0007669"/>
    <property type="project" value="InterPro"/>
</dbReference>
<dbReference type="Gene3D" id="3.40.50.10490">
    <property type="entry name" value="Glucose-6-phosphate isomerase like protein, domain 1"/>
    <property type="match status" value="1"/>
</dbReference>
<dbReference type="PROSITE" id="PS51464">
    <property type="entry name" value="SIS"/>
    <property type="match status" value="1"/>
</dbReference>
<dbReference type="Pfam" id="PF01380">
    <property type="entry name" value="SIS"/>
    <property type="match status" value="1"/>
</dbReference>
<dbReference type="GO" id="GO:0097367">
    <property type="term" value="F:carbohydrate derivative binding"/>
    <property type="evidence" value="ECO:0007669"/>
    <property type="project" value="InterPro"/>
</dbReference>
<dbReference type="PANTHER" id="PTHR30514">
    <property type="entry name" value="GLUCOKINASE"/>
    <property type="match status" value="1"/>
</dbReference>
<evidence type="ECO:0000313" key="7">
    <source>
        <dbReference type="Proteomes" id="UP000237682"/>
    </source>
</evidence>
<evidence type="ECO:0000256" key="1">
    <source>
        <dbReference type="ARBA" id="ARBA00023015"/>
    </source>
</evidence>
<dbReference type="CDD" id="cd05013">
    <property type="entry name" value="SIS_RpiR"/>
    <property type="match status" value="1"/>
</dbReference>
<gene>
    <name evidence="6" type="ORF">C5L14_00505</name>
</gene>
<reference evidence="6 7" key="1">
    <citation type="submission" date="2018-02" db="EMBL/GenBank/DDBJ databases">
        <title>Whole genome sequencing of endophytic bacterium.</title>
        <authorList>
            <person name="Eedara R."/>
            <person name="Podile A.R."/>
        </authorList>
    </citation>
    <scope>NUCLEOTIDE SEQUENCE [LARGE SCALE GENOMIC DNA]</scope>
    <source>
        <strain evidence="6 7">RP1T</strain>
    </source>
</reference>
<dbReference type="PROSITE" id="PS51071">
    <property type="entry name" value="HTH_RPIR"/>
    <property type="match status" value="1"/>
</dbReference>
<name>A0A2S9QIJ3_9HYPH</name>
<evidence type="ECO:0000259" key="5">
    <source>
        <dbReference type="PROSITE" id="PS51464"/>
    </source>
</evidence>
<keyword evidence="1" id="KW-0805">Transcription regulation</keyword>
<dbReference type="EMBL" id="PUEJ01000001">
    <property type="protein sequence ID" value="PRH89110.1"/>
    <property type="molecule type" value="Genomic_DNA"/>
</dbReference>
<dbReference type="AlphaFoldDB" id="A0A2S9QIJ3"/>
<feature type="domain" description="SIS" evidence="5">
    <location>
        <begin position="133"/>
        <end position="278"/>
    </location>
</feature>
<dbReference type="PANTHER" id="PTHR30514:SF1">
    <property type="entry name" value="HTH-TYPE TRANSCRIPTIONAL REGULATOR HEXR-RELATED"/>
    <property type="match status" value="1"/>
</dbReference>
<dbReference type="InterPro" id="IPR001347">
    <property type="entry name" value="SIS_dom"/>
</dbReference>
<dbReference type="Pfam" id="PF01418">
    <property type="entry name" value="HTH_6"/>
    <property type="match status" value="1"/>
</dbReference>
<dbReference type="Gene3D" id="1.10.10.10">
    <property type="entry name" value="Winged helix-like DNA-binding domain superfamily/Winged helix DNA-binding domain"/>
    <property type="match status" value="1"/>
</dbReference>
<dbReference type="GO" id="GO:0003700">
    <property type="term" value="F:DNA-binding transcription factor activity"/>
    <property type="evidence" value="ECO:0007669"/>
    <property type="project" value="InterPro"/>
</dbReference>